<dbReference type="EMBL" id="NHMM01000004">
    <property type="protein sequence ID" value="OUT21921.1"/>
    <property type="molecule type" value="Genomic_DNA"/>
</dbReference>
<dbReference type="Proteomes" id="UP000189274">
    <property type="component" value="Unassembled WGS sequence"/>
</dbReference>
<dbReference type="PANTHER" id="PTHR39153">
    <property type="entry name" value="AGR244WP"/>
    <property type="match status" value="1"/>
</dbReference>
<evidence type="ECO:0000256" key="2">
    <source>
        <dbReference type="SAM" id="Phobius"/>
    </source>
</evidence>
<feature type="transmembrane region" description="Helical" evidence="2">
    <location>
        <begin position="44"/>
        <end position="67"/>
    </location>
</feature>
<evidence type="ECO:0000313" key="4">
    <source>
        <dbReference type="EMBL" id="KGK39520.1"/>
    </source>
</evidence>
<evidence type="ECO:0000313" key="9">
    <source>
        <dbReference type="Proteomes" id="UP000195871"/>
    </source>
</evidence>
<dbReference type="EMBL" id="MQVM01000001">
    <property type="protein sequence ID" value="ONH77864.1"/>
    <property type="molecule type" value="Genomic_DNA"/>
</dbReference>
<gene>
    <name evidence="5" type="ORF">BOH78_0037</name>
    <name evidence="3" type="ORF">C5L36_0E03380</name>
    <name evidence="6" type="ORF">CAS74_002905</name>
    <name evidence="4" type="ORF">JL09_g1325</name>
</gene>
<feature type="compositionally biased region" description="Polar residues" evidence="1">
    <location>
        <begin position="20"/>
        <end position="29"/>
    </location>
</feature>
<evidence type="ECO:0000313" key="5">
    <source>
        <dbReference type="EMBL" id="ONH77864.1"/>
    </source>
</evidence>
<dbReference type="Proteomes" id="UP000029867">
    <property type="component" value="Unassembled WGS sequence"/>
</dbReference>
<dbReference type="Proteomes" id="UP000195871">
    <property type="component" value="Unassembled WGS sequence"/>
</dbReference>
<dbReference type="HOGENOM" id="CLU_1806432_0_0_1"/>
<evidence type="ECO:0000256" key="1">
    <source>
        <dbReference type="SAM" id="MobiDB-lite"/>
    </source>
</evidence>
<dbReference type="OrthoDB" id="3979469at2759"/>
<reference evidence="3 10" key="6">
    <citation type="submission" date="2018-06" db="EMBL/GenBank/DDBJ databases">
        <title>Population genomics shows no distinction between pathogenic Candida krusei and environmental Pichia kudriavzevii: One species, four names.</title>
        <authorList>
            <person name="Douglass A.P."/>
            <person name="Offei B."/>
            <person name="Braun-Galleani S."/>
            <person name="Coughlan A.Y."/>
            <person name="Martos A."/>
            <person name="Ortiz-Merino R.A."/>
            <person name="Byrne K.P."/>
            <person name="Wolfe K.H."/>
        </authorList>
    </citation>
    <scope>NUCLEOTIDE SEQUENCE [LARGE SCALE GENOMIC DNA]</scope>
    <source>
        <strain evidence="3 10">CBS573</strain>
    </source>
</reference>
<organism evidence="4 7">
    <name type="scientific">Pichia kudriavzevii</name>
    <name type="common">Yeast</name>
    <name type="synonym">Issatchenkia orientalis</name>
    <dbReference type="NCBI Taxonomy" id="4909"/>
    <lineage>
        <taxon>Eukaryota</taxon>
        <taxon>Fungi</taxon>
        <taxon>Dikarya</taxon>
        <taxon>Ascomycota</taxon>
        <taxon>Saccharomycotina</taxon>
        <taxon>Pichiomycetes</taxon>
        <taxon>Pichiales</taxon>
        <taxon>Pichiaceae</taxon>
        <taxon>Pichia</taxon>
    </lineage>
</organism>
<protein>
    <submittedName>
        <fullName evidence="4">Uncharacterized protein</fullName>
    </submittedName>
</protein>
<sequence>MTQDTVESKTLTPEQRETNDFNGGFSNQNMHHTSKEHLKRLNSAILKATFVGALYGGLISIPTELLIRWRSPLYRAFGWRIRMFYHTIWIASAAAFHAEREVIRFENIIRQEEAERRNKLLELSIMQGVYTPESEGFKSKRGD</sequence>
<dbReference type="InterPro" id="IPR038882">
    <property type="entry name" value="Rcf3"/>
</dbReference>
<reference evidence="4" key="2">
    <citation type="submission" date="2014-08" db="EMBL/GenBank/DDBJ databases">
        <title>Exploiting Issatchenkia orientalis SD108 for Succinic Acid Production.</title>
        <authorList>
            <person name="Xiao H."/>
            <person name="Shao Z."/>
            <person name="Jiang Y."/>
            <person name="Dole S."/>
            <person name="Zhao H."/>
        </authorList>
    </citation>
    <scope>NUCLEOTIDE SEQUENCE [LARGE SCALE GENOMIC DNA]</scope>
    <source>
        <strain evidence="4">SD108</strain>
    </source>
</reference>
<keyword evidence="10" id="KW-1185">Reference proteome</keyword>
<reference evidence="8" key="3">
    <citation type="journal article" date="2017" name="Genome Announc.">
        <title>Genome sequences of Cyberlindnera fabianii 65, Pichia kudriavzevii 129, and Saccharomyces cerevisiae 131 isolated from fermented masau fruits in Zimbabwe.</title>
        <authorList>
            <person name="van Rijswijck I.M.H."/>
            <person name="Derks M.F.L."/>
            <person name="Abee T."/>
            <person name="de Ridder D."/>
            <person name="Smid E.J."/>
        </authorList>
    </citation>
    <scope>NUCLEOTIDE SEQUENCE [LARGE SCALE GENOMIC DNA]</scope>
    <source>
        <strain evidence="8">129</strain>
    </source>
</reference>
<dbReference type="EMBL" id="CP028777">
    <property type="protein sequence ID" value="AWU78280.1"/>
    <property type="molecule type" value="Genomic_DNA"/>
</dbReference>
<feature type="region of interest" description="Disordered" evidence="1">
    <location>
        <begin position="1"/>
        <end position="29"/>
    </location>
</feature>
<evidence type="ECO:0000313" key="6">
    <source>
        <dbReference type="EMBL" id="OUT21921.1"/>
    </source>
</evidence>
<dbReference type="PANTHER" id="PTHR39153:SF1">
    <property type="entry name" value="AGR244WP"/>
    <property type="match status" value="1"/>
</dbReference>
<name>A0A099P3M4_PICKU</name>
<dbReference type="VEuPathDB" id="FungiDB:C5L36_0E03380"/>
<dbReference type="AlphaFoldDB" id="A0A099P3M4"/>
<proteinExistence type="predicted"/>
<dbReference type="EMBL" id="JQFK01000008">
    <property type="protein sequence ID" value="KGK39520.1"/>
    <property type="molecule type" value="Genomic_DNA"/>
</dbReference>
<feature type="compositionally biased region" description="Polar residues" evidence="1">
    <location>
        <begin position="1"/>
        <end position="13"/>
    </location>
</feature>
<evidence type="ECO:0000313" key="10">
    <source>
        <dbReference type="Proteomes" id="UP000249293"/>
    </source>
</evidence>
<dbReference type="eggNOG" id="ENOG502S16Z">
    <property type="taxonomic scope" value="Eukaryota"/>
</dbReference>
<keyword evidence="2" id="KW-0472">Membrane</keyword>
<keyword evidence="2" id="KW-0812">Transmembrane</keyword>
<dbReference type="Proteomes" id="UP000249293">
    <property type="component" value="Chromosome 5"/>
</dbReference>
<evidence type="ECO:0000313" key="3">
    <source>
        <dbReference type="EMBL" id="AWU78280.1"/>
    </source>
</evidence>
<reference evidence="5" key="4">
    <citation type="submission" date="2017-01" db="EMBL/GenBank/DDBJ databases">
        <authorList>
            <person name="Mah S.A."/>
            <person name="Swanson W.J."/>
            <person name="Moy G.W."/>
            <person name="Vacquier V.D."/>
        </authorList>
    </citation>
    <scope>NUCLEOTIDE SEQUENCE [LARGE SCALE GENOMIC DNA]</scope>
    <source>
        <strain evidence="5">129</strain>
    </source>
</reference>
<evidence type="ECO:0000313" key="8">
    <source>
        <dbReference type="Proteomes" id="UP000189274"/>
    </source>
</evidence>
<evidence type="ECO:0000313" key="7">
    <source>
        <dbReference type="Proteomes" id="UP000029867"/>
    </source>
</evidence>
<accession>A0A099P3M4</accession>
<reference evidence="7" key="1">
    <citation type="journal article" date="2014" name="Microb. Cell Fact.">
        <title>Exploiting Issatchenkia orientalis SD108 for succinic acid production.</title>
        <authorList>
            <person name="Xiao H."/>
            <person name="Shao Z."/>
            <person name="Jiang Y."/>
            <person name="Dole S."/>
            <person name="Zhao H."/>
        </authorList>
    </citation>
    <scope>NUCLEOTIDE SEQUENCE [LARGE SCALE GENOMIC DNA]</scope>
    <source>
        <strain evidence="7">SD108</strain>
    </source>
</reference>
<reference evidence="6 9" key="5">
    <citation type="submission" date="2017-05" db="EMBL/GenBank/DDBJ databases">
        <title>The Genome Sequence of Candida krusei Ckrusei653.</title>
        <authorList>
            <person name="Cuomo C."/>
            <person name="Forche A."/>
            <person name="Young S."/>
            <person name="Abouelleil A."/>
            <person name="Cao P."/>
            <person name="Chapman S."/>
            <person name="Cusick C."/>
            <person name="Shea T."/>
            <person name="Nusbaum C."/>
            <person name="Birren B."/>
        </authorList>
    </citation>
    <scope>NUCLEOTIDE SEQUENCE [LARGE SCALE GENOMIC DNA]</scope>
    <source>
        <strain evidence="6 9">Ckrusei653</strain>
    </source>
</reference>
<keyword evidence="2" id="KW-1133">Transmembrane helix</keyword>